<feature type="compositionally biased region" description="Acidic residues" evidence="1">
    <location>
        <begin position="221"/>
        <end position="232"/>
    </location>
</feature>
<evidence type="ECO:0000313" key="3">
    <source>
        <dbReference type="Proteomes" id="UP001189429"/>
    </source>
</evidence>
<accession>A0ABN9RM61</accession>
<proteinExistence type="predicted"/>
<feature type="region of interest" description="Disordered" evidence="1">
    <location>
        <begin position="889"/>
        <end position="930"/>
    </location>
</feature>
<gene>
    <name evidence="2" type="ORF">PCOR1329_LOCUS22014</name>
</gene>
<dbReference type="EMBL" id="CAUYUJ010007308">
    <property type="protein sequence ID" value="CAK0820255.1"/>
    <property type="molecule type" value="Genomic_DNA"/>
</dbReference>
<organism evidence="2 3">
    <name type="scientific">Prorocentrum cordatum</name>
    <dbReference type="NCBI Taxonomy" id="2364126"/>
    <lineage>
        <taxon>Eukaryota</taxon>
        <taxon>Sar</taxon>
        <taxon>Alveolata</taxon>
        <taxon>Dinophyceae</taxon>
        <taxon>Prorocentrales</taxon>
        <taxon>Prorocentraceae</taxon>
        <taxon>Prorocentrum</taxon>
    </lineage>
</organism>
<reference evidence="2" key="1">
    <citation type="submission" date="2023-10" db="EMBL/GenBank/DDBJ databases">
        <authorList>
            <person name="Chen Y."/>
            <person name="Shah S."/>
            <person name="Dougan E. K."/>
            <person name="Thang M."/>
            <person name="Chan C."/>
        </authorList>
    </citation>
    <scope>NUCLEOTIDE SEQUENCE [LARGE SCALE GENOMIC DNA]</scope>
</reference>
<name>A0ABN9RM61_9DINO</name>
<comment type="caution">
    <text evidence="2">The sequence shown here is derived from an EMBL/GenBank/DDBJ whole genome shotgun (WGS) entry which is preliminary data.</text>
</comment>
<feature type="compositionally biased region" description="Basic and acidic residues" evidence="1">
    <location>
        <begin position="237"/>
        <end position="247"/>
    </location>
</feature>
<protein>
    <submittedName>
        <fullName evidence="2">Uncharacterized protein</fullName>
    </submittedName>
</protein>
<evidence type="ECO:0000313" key="2">
    <source>
        <dbReference type="EMBL" id="CAK0820255.1"/>
    </source>
</evidence>
<feature type="region of interest" description="Disordered" evidence="1">
    <location>
        <begin position="198"/>
        <end position="256"/>
    </location>
</feature>
<evidence type="ECO:0000256" key="1">
    <source>
        <dbReference type="SAM" id="MobiDB-lite"/>
    </source>
</evidence>
<keyword evidence="3" id="KW-1185">Reference proteome</keyword>
<sequence>MPPATVLAWISNWDILDVDTNKRYNTAVLVRWKRLFRFLYTAVVMARDPSVGLIFHNGRRLGESLASRDREPRAPRRLLPLGNMVKIELQDEMEDNDLEYQGLSCREMRVILNDRRIQNGQIKKKSPALDPDLKGVAKMKRAELLVLAKKKGIKVSDDMLKDKIICLLQGQVPRAIKKEELKEEALKQLSTSRSAFSSRSGACAAKPSTVKEPTSSAGSENDADQISEEDFVTAENIGREESPEGPRLKRKMKPGQTKRFKDMISKALMFLTWQTAFLGSFFIKPLFNEGKAIAQDMRDIFSIKTNLRYDLMQIFAGEAVLSEEFSQAGLKVCEPIDQRCNYDLRTPADRREVLNMYHACRPRLVTLEFPCTLWTQLTRKNYKGEYRQQELRRKRLRDKPLLEFVEEVSMLQLGNKNDILVENPWESEAFKQPQLLRMMAHPRVHEVKVDMCRFNLRHPRYGGKVRKSTKLLVSNESYVRKLGKICDEKHRHDHLEGAHYTRLAGRYTKEFAKAVLVAYQCNNSTYMMEYGVYATGDLMDLMGGESDEWFYYENVRDYRELPTKLPDGPDWTRVGRRRITDLDADVVLQDFEKADIPLDHIRAKLDRTAKLKLHQNLGHPSNEDLARSLRFSGCRAEVVKAAKSLRCASCMSKAKKKIARPARLSHTADFNEQIGLDCFSRSSVAVDLERGFGSVFQEMLDRFHCTVVPVAGAKNALRRQCGFSPEQWVFGKSARLPADLVDGAHHDAAHEGAELQPMERQLKMRTAARKAFMEMQNDSTMRKALLGRARVTPHPLEQGDLCFYYRQLKKGSIKKGTWLGPAVVVGKQGQNYWISHGGFTKLIAPEHARPISSEEIWWPGIDDQHGEAIEQLQRAIRDTDVAADMEYEDLRAEPPPPPEEEDAADVEIGPPEADPSAEVAQPQDEADVELPSVEAEAARQAAQPYYTIADDDLDEGSSTNAAFATMLRGAQAQSERLRKKLQDKEIAWKDIPDEQKGLYIKAIVEHWEEWKKFGSVEVMSPEASAKAREQNDKSRFLPSRFVFRDKNATIRTEANPVPVKAKARLCAGGLPGLMPGQVLRAVKGVFGLATAPRQWWATLKSTLLKVELIGENGRKFNLVQSLVDPALFVGHGSDGSLQAIVCVHVDDLLIAASTKSSYQTIKELVPFGGWQGLPFTFCAKDVTTRADGSVILCQEVFADKLEPLDLTKERKRDLGCPATELEIAENRSLVGSLGWLGTQTRPDLSAGVSMSQRVQNSPVVADLIETNRIVSEARRFKETGVTIPKMEGDLCILVFHDAAWANVDEPDDKVSGVA</sequence>
<dbReference type="Proteomes" id="UP001189429">
    <property type="component" value="Unassembled WGS sequence"/>
</dbReference>